<evidence type="ECO:0000313" key="2">
    <source>
        <dbReference type="Proteomes" id="UP000800035"/>
    </source>
</evidence>
<name>A0A6A5TY98_9PLEO</name>
<protein>
    <submittedName>
        <fullName evidence="1">Uncharacterized protein</fullName>
    </submittedName>
</protein>
<dbReference type="EMBL" id="ML976991">
    <property type="protein sequence ID" value="KAF1956689.1"/>
    <property type="molecule type" value="Genomic_DNA"/>
</dbReference>
<dbReference type="OrthoDB" id="3789544at2759"/>
<dbReference type="Proteomes" id="UP000800035">
    <property type="component" value="Unassembled WGS sequence"/>
</dbReference>
<dbReference type="AlphaFoldDB" id="A0A6A5TY98"/>
<proteinExistence type="predicted"/>
<reference evidence="1" key="1">
    <citation type="journal article" date="2020" name="Stud. Mycol.">
        <title>101 Dothideomycetes genomes: a test case for predicting lifestyles and emergence of pathogens.</title>
        <authorList>
            <person name="Haridas S."/>
            <person name="Albert R."/>
            <person name="Binder M."/>
            <person name="Bloem J."/>
            <person name="Labutti K."/>
            <person name="Salamov A."/>
            <person name="Andreopoulos B."/>
            <person name="Baker S."/>
            <person name="Barry K."/>
            <person name="Bills G."/>
            <person name="Bluhm B."/>
            <person name="Cannon C."/>
            <person name="Castanera R."/>
            <person name="Culley D."/>
            <person name="Daum C."/>
            <person name="Ezra D."/>
            <person name="Gonzalez J."/>
            <person name="Henrissat B."/>
            <person name="Kuo A."/>
            <person name="Liang C."/>
            <person name="Lipzen A."/>
            <person name="Lutzoni F."/>
            <person name="Magnuson J."/>
            <person name="Mondo S."/>
            <person name="Nolan M."/>
            <person name="Ohm R."/>
            <person name="Pangilinan J."/>
            <person name="Park H.-J."/>
            <person name="Ramirez L."/>
            <person name="Alfaro M."/>
            <person name="Sun H."/>
            <person name="Tritt A."/>
            <person name="Yoshinaga Y."/>
            <person name="Zwiers L.-H."/>
            <person name="Turgeon B."/>
            <person name="Goodwin S."/>
            <person name="Spatafora J."/>
            <person name="Crous P."/>
            <person name="Grigoriev I."/>
        </authorList>
    </citation>
    <scope>NUCLEOTIDE SEQUENCE</scope>
    <source>
        <strain evidence="1">CBS 675.92</strain>
    </source>
</reference>
<organism evidence="1 2">
    <name type="scientific">Byssothecium circinans</name>
    <dbReference type="NCBI Taxonomy" id="147558"/>
    <lineage>
        <taxon>Eukaryota</taxon>
        <taxon>Fungi</taxon>
        <taxon>Dikarya</taxon>
        <taxon>Ascomycota</taxon>
        <taxon>Pezizomycotina</taxon>
        <taxon>Dothideomycetes</taxon>
        <taxon>Pleosporomycetidae</taxon>
        <taxon>Pleosporales</taxon>
        <taxon>Massarineae</taxon>
        <taxon>Massarinaceae</taxon>
        <taxon>Byssothecium</taxon>
    </lineage>
</organism>
<keyword evidence="2" id="KW-1185">Reference proteome</keyword>
<gene>
    <name evidence="1" type="ORF">CC80DRAFT_492209</name>
</gene>
<sequence length="161" mass="17688">MFSAPLISLSGPAGTDLDAITQKLMPFLRASTSRAPILASDQDYRTSPAIDHPSSNNRIVLFIDERSTERLSLDAVSKYQAIAKKNARTFIPVALTSAAATSDSETLEVEEDVGKEPEALTYGMEKELVLDVTGMSSEEVAGKIARWVWWVGEFMSWDDDE</sequence>
<evidence type="ECO:0000313" key="1">
    <source>
        <dbReference type="EMBL" id="KAF1956689.1"/>
    </source>
</evidence>
<accession>A0A6A5TY98</accession>